<comment type="caution">
    <text evidence="2">The sequence shown here is derived from an EMBL/GenBank/DDBJ whole genome shotgun (WGS) entry which is preliminary data.</text>
</comment>
<feature type="region of interest" description="Disordered" evidence="1">
    <location>
        <begin position="271"/>
        <end position="296"/>
    </location>
</feature>
<gene>
    <name evidence="2" type="ORF">A3207_00790</name>
</gene>
<evidence type="ECO:0000313" key="3">
    <source>
        <dbReference type="Proteomes" id="UP000752814"/>
    </source>
</evidence>
<feature type="compositionally biased region" description="Basic residues" evidence="1">
    <location>
        <begin position="284"/>
        <end position="296"/>
    </location>
</feature>
<dbReference type="RefSeq" id="WP_020448838.1">
    <property type="nucleotide sequence ID" value="NZ_CAYAYJ010000005.1"/>
</dbReference>
<dbReference type="AlphaFoldDB" id="A0A8J8PH22"/>
<name>A0A8J8PH22_9ARCH</name>
<accession>A0A8J8PH22</accession>
<sequence length="296" mass="32760">MSKCTRVSAGGRSYCIPTENSIVPDDMLVARLLSAGRAGNDTAKTSVKIIKRPFTAEKIAGWWDNPGSADLEDIDTADAKYITETGIGIVGTPSEIRQIKKAISGSFTKTEQKEMADAGTVFSVRDLPEGISAQYTGSRGVHFIICDPEHISENEPVVHESVHLLRMIDNGRKGLLKTKNRSRRSVFVAYEDLAAEEALTTAETIARFPGSPGLSYYTYIRGDPRKLVEDDRRKLKGGQKGKKALQAVEENWNSLNIRKLNLGYGTAEKSIKRGNKNDMQIKSISKRNKSKKKNRR</sequence>
<evidence type="ECO:0000313" key="2">
    <source>
        <dbReference type="EMBL" id="TQS84613.1"/>
    </source>
</evidence>
<reference evidence="2" key="1">
    <citation type="submission" date="2016-03" db="EMBL/GenBank/DDBJ databases">
        <authorList>
            <person name="Borrel G."/>
            <person name="Mccann A."/>
            <person name="O'Toole P.W."/>
        </authorList>
    </citation>
    <scope>NUCLEOTIDE SEQUENCE</scope>
    <source>
        <strain evidence="2">183</strain>
    </source>
</reference>
<organism evidence="2 3">
    <name type="scientific">Candidatus Methanomassiliicoccus intestinalis</name>
    <dbReference type="NCBI Taxonomy" id="1406512"/>
    <lineage>
        <taxon>Archaea</taxon>
        <taxon>Methanobacteriati</taxon>
        <taxon>Thermoplasmatota</taxon>
        <taxon>Thermoplasmata</taxon>
        <taxon>Methanomassiliicoccales</taxon>
        <taxon>Methanomassiliicoccaceae</taxon>
        <taxon>Methanomassiliicoccus</taxon>
    </lineage>
</organism>
<proteinExistence type="predicted"/>
<dbReference type="Proteomes" id="UP000752814">
    <property type="component" value="Unassembled WGS sequence"/>
</dbReference>
<dbReference type="EMBL" id="LVVT01000001">
    <property type="protein sequence ID" value="TQS84613.1"/>
    <property type="molecule type" value="Genomic_DNA"/>
</dbReference>
<dbReference type="GeneID" id="41323371"/>
<evidence type="ECO:0000256" key="1">
    <source>
        <dbReference type="SAM" id="MobiDB-lite"/>
    </source>
</evidence>
<protein>
    <submittedName>
        <fullName evidence="2">Uncharacterized protein</fullName>
    </submittedName>
</protein>